<comment type="caution">
    <text evidence="2">The sequence shown here is derived from an EMBL/GenBank/DDBJ whole genome shotgun (WGS) entry which is preliminary data.</text>
</comment>
<evidence type="ECO:0000313" key="2">
    <source>
        <dbReference type="EMBL" id="KAA2369883.1"/>
    </source>
</evidence>
<proteinExistence type="predicted"/>
<evidence type="ECO:0000256" key="1">
    <source>
        <dbReference type="SAM" id="MobiDB-lite"/>
    </source>
</evidence>
<evidence type="ECO:0000313" key="3">
    <source>
        <dbReference type="Proteomes" id="UP000323567"/>
    </source>
</evidence>
<gene>
    <name evidence="2" type="ORF">F2Y13_08850</name>
</gene>
<sequence>MSRGLRNCNPGNIRRSATRYKGETRSSDPAFKAFESMPWGYRAMFVLLHTYRVRHGCRTLREMISRYAPPVENHTENYIRAVAAGAQVSPDEPLDTKSGERMIPVVAAMSRVENGTPARMDEVRAGWELFAKYPV</sequence>
<dbReference type="AlphaFoldDB" id="A0A5B3G8B4"/>
<reference evidence="2 3" key="1">
    <citation type="journal article" date="2019" name="Nat. Med.">
        <title>A library of human gut bacterial isolates paired with longitudinal multiomics data enables mechanistic microbiome research.</title>
        <authorList>
            <person name="Poyet M."/>
            <person name="Groussin M."/>
            <person name="Gibbons S.M."/>
            <person name="Avila-Pacheco J."/>
            <person name="Jiang X."/>
            <person name="Kearney S.M."/>
            <person name="Perrotta A.R."/>
            <person name="Berdy B."/>
            <person name="Zhao S."/>
            <person name="Lieberman T.D."/>
            <person name="Swanson P.K."/>
            <person name="Smith M."/>
            <person name="Roesemann S."/>
            <person name="Alexander J.E."/>
            <person name="Rich S.A."/>
            <person name="Livny J."/>
            <person name="Vlamakis H."/>
            <person name="Clish C."/>
            <person name="Bullock K."/>
            <person name="Deik A."/>
            <person name="Scott J."/>
            <person name="Pierce K.A."/>
            <person name="Xavier R.J."/>
            <person name="Alm E.J."/>
        </authorList>
    </citation>
    <scope>NUCLEOTIDE SEQUENCE [LARGE SCALE GENOMIC DNA]</scope>
    <source>
        <strain evidence="2 3">BIOML-A2</strain>
    </source>
</reference>
<name>A0A5B3G8B4_9BACT</name>
<feature type="region of interest" description="Disordered" evidence="1">
    <location>
        <begin position="1"/>
        <end position="25"/>
    </location>
</feature>
<organism evidence="2 3">
    <name type="scientific">Alistipes shahii</name>
    <dbReference type="NCBI Taxonomy" id="328814"/>
    <lineage>
        <taxon>Bacteria</taxon>
        <taxon>Pseudomonadati</taxon>
        <taxon>Bacteroidota</taxon>
        <taxon>Bacteroidia</taxon>
        <taxon>Bacteroidales</taxon>
        <taxon>Rikenellaceae</taxon>
        <taxon>Alistipes</taxon>
    </lineage>
</organism>
<dbReference type="RefSeq" id="WP_149887405.1">
    <property type="nucleotide sequence ID" value="NZ_DBFNSY010000137.1"/>
</dbReference>
<protein>
    <submittedName>
        <fullName evidence="2">Structural protein P5</fullName>
    </submittedName>
</protein>
<dbReference type="Proteomes" id="UP000323567">
    <property type="component" value="Unassembled WGS sequence"/>
</dbReference>
<dbReference type="EMBL" id="VVXK01000011">
    <property type="protein sequence ID" value="KAA2369883.1"/>
    <property type="molecule type" value="Genomic_DNA"/>
</dbReference>
<accession>A0A5B3G8B4</accession>